<dbReference type="InterPro" id="IPR001841">
    <property type="entry name" value="Znf_RING"/>
</dbReference>
<evidence type="ECO:0000256" key="15">
    <source>
        <dbReference type="ARBA" id="ARBA00063126"/>
    </source>
</evidence>
<name>A0A136J6Y8_9PEZI</name>
<dbReference type="GO" id="GO:0008270">
    <property type="term" value="F:zinc ion binding"/>
    <property type="evidence" value="ECO:0007669"/>
    <property type="project" value="UniProtKB-KW"/>
</dbReference>
<keyword evidence="23" id="KW-1185">Reference proteome</keyword>
<evidence type="ECO:0000256" key="17">
    <source>
        <dbReference type="ARBA" id="ARBA00077885"/>
    </source>
</evidence>
<feature type="transmembrane region" description="Helical" evidence="20">
    <location>
        <begin position="24"/>
        <end position="40"/>
    </location>
</feature>
<evidence type="ECO:0000256" key="7">
    <source>
        <dbReference type="ARBA" id="ARBA00022723"/>
    </source>
</evidence>
<evidence type="ECO:0000256" key="13">
    <source>
        <dbReference type="ARBA" id="ARBA00023136"/>
    </source>
</evidence>
<gene>
    <name evidence="22" type="ORF">Micbo1qcDRAFT_160816</name>
</gene>
<keyword evidence="10" id="KW-0833">Ubl conjugation pathway</keyword>
<comment type="subcellular location">
    <subcellularLocation>
        <location evidence="2">Endomembrane system</location>
        <topology evidence="2">Multi-pass membrane protein</topology>
    </subcellularLocation>
</comment>
<comment type="function">
    <text evidence="14">Catalytic component of the DSC E3 ubiquitin ligase complex which is required for the srbA transcriptional activator proteolytic cleavage to release the soluble transcription factor from the membrane in low oxygen or sterol conditions. Required for growth during hypoxia and triazole drug susceptibility, as well as for virulence in a murine model of invasive pulmonary aspergillosis (IPA).</text>
</comment>
<dbReference type="OrthoDB" id="9984778at2759"/>
<dbReference type="UniPathway" id="UPA00143"/>
<evidence type="ECO:0000259" key="21">
    <source>
        <dbReference type="PROSITE" id="PS50089"/>
    </source>
</evidence>
<evidence type="ECO:0000256" key="18">
    <source>
        <dbReference type="ARBA" id="ARBA00082128"/>
    </source>
</evidence>
<dbReference type="InParanoid" id="A0A136J6Y8"/>
<dbReference type="InterPro" id="IPR024766">
    <property type="entry name" value="Znf_RING_H2"/>
</dbReference>
<dbReference type="SUPFAM" id="SSF57850">
    <property type="entry name" value="RING/U-box"/>
    <property type="match status" value="1"/>
</dbReference>
<evidence type="ECO:0000256" key="1">
    <source>
        <dbReference type="ARBA" id="ARBA00000900"/>
    </source>
</evidence>
<keyword evidence="13 20" id="KW-0472">Membrane</keyword>
<evidence type="ECO:0000256" key="16">
    <source>
        <dbReference type="ARBA" id="ARBA00071072"/>
    </source>
</evidence>
<feature type="transmembrane region" description="Helical" evidence="20">
    <location>
        <begin position="85"/>
        <end position="104"/>
    </location>
</feature>
<keyword evidence="9 19" id="KW-0863">Zinc-finger</keyword>
<evidence type="ECO:0000256" key="6">
    <source>
        <dbReference type="ARBA" id="ARBA00022692"/>
    </source>
</evidence>
<dbReference type="EC" id="2.3.2.27" evidence="4"/>
<dbReference type="Pfam" id="PF12678">
    <property type="entry name" value="zf-rbx1"/>
    <property type="match status" value="1"/>
</dbReference>
<dbReference type="GO" id="GO:0012505">
    <property type="term" value="C:endomembrane system"/>
    <property type="evidence" value="ECO:0007669"/>
    <property type="project" value="UniProtKB-SubCell"/>
</dbReference>
<evidence type="ECO:0000313" key="22">
    <source>
        <dbReference type="EMBL" id="KXJ92945.1"/>
    </source>
</evidence>
<dbReference type="GO" id="GO:0043161">
    <property type="term" value="P:proteasome-mediated ubiquitin-dependent protein catabolic process"/>
    <property type="evidence" value="ECO:0007669"/>
    <property type="project" value="TreeGrafter"/>
</dbReference>
<keyword evidence="8" id="KW-0732">Signal</keyword>
<keyword evidence="6 20" id="KW-0812">Transmembrane</keyword>
<dbReference type="GO" id="GO:0044695">
    <property type="term" value="C:Dsc E3 ubiquitin ligase complex"/>
    <property type="evidence" value="ECO:0007669"/>
    <property type="project" value="TreeGrafter"/>
</dbReference>
<feature type="domain" description="RING-type" evidence="21">
    <location>
        <begin position="174"/>
        <end position="235"/>
    </location>
</feature>
<dbReference type="InterPro" id="IPR021319">
    <property type="entry name" value="DUF2921"/>
</dbReference>
<evidence type="ECO:0000256" key="8">
    <source>
        <dbReference type="ARBA" id="ARBA00022729"/>
    </source>
</evidence>
<evidence type="ECO:0000256" key="5">
    <source>
        <dbReference type="ARBA" id="ARBA00022679"/>
    </source>
</evidence>
<comment type="pathway">
    <text evidence="3">Protein modification; protein ubiquitination.</text>
</comment>
<dbReference type="AlphaFoldDB" id="A0A136J6Y8"/>
<comment type="subunit">
    <text evidence="15">Component of the DSC E3 ubiquitin ligase complex composed of dscA, dscB, dscC and dscD.</text>
</comment>
<dbReference type="STRING" id="196109.A0A136J6Y8"/>
<dbReference type="PANTHER" id="PTHR22763:SF162">
    <property type="entry name" value="TRANSMEMBRANE E3 UBIQUITIN-PROTEIN LIGASE 1"/>
    <property type="match status" value="1"/>
</dbReference>
<evidence type="ECO:0000256" key="10">
    <source>
        <dbReference type="ARBA" id="ARBA00022786"/>
    </source>
</evidence>
<dbReference type="EMBL" id="KQ964248">
    <property type="protein sequence ID" value="KXJ92945.1"/>
    <property type="molecule type" value="Genomic_DNA"/>
</dbReference>
<dbReference type="InterPro" id="IPR013083">
    <property type="entry name" value="Znf_RING/FYVE/PHD"/>
</dbReference>
<dbReference type="InterPro" id="IPR050731">
    <property type="entry name" value="HRD1_E3_ubiq-ligases"/>
</dbReference>
<proteinExistence type="predicted"/>
<evidence type="ECO:0000256" key="9">
    <source>
        <dbReference type="ARBA" id="ARBA00022771"/>
    </source>
</evidence>
<evidence type="ECO:0000256" key="14">
    <source>
        <dbReference type="ARBA" id="ARBA00056116"/>
    </source>
</evidence>
<keyword evidence="5" id="KW-0808">Transferase</keyword>
<evidence type="ECO:0000256" key="3">
    <source>
        <dbReference type="ARBA" id="ARBA00004906"/>
    </source>
</evidence>
<evidence type="ECO:0000256" key="2">
    <source>
        <dbReference type="ARBA" id="ARBA00004127"/>
    </source>
</evidence>
<dbReference type="GO" id="GO:0061630">
    <property type="term" value="F:ubiquitin protein ligase activity"/>
    <property type="evidence" value="ECO:0007669"/>
    <property type="project" value="UniProtKB-EC"/>
</dbReference>
<comment type="catalytic activity">
    <reaction evidence="1">
        <text>S-ubiquitinyl-[E2 ubiquitin-conjugating enzyme]-L-cysteine + [acceptor protein]-L-lysine = [E2 ubiquitin-conjugating enzyme]-L-cysteine + N(6)-ubiquitinyl-[acceptor protein]-L-lysine.</text>
        <dbReference type="EC" id="2.3.2.27"/>
    </reaction>
</comment>
<reference evidence="23" key="1">
    <citation type="submission" date="2016-02" db="EMBL/GenBank/DDBJ databases">
        <title>Draft genome sequence of Microdochium bolleyi, a fungal endophyte of beachgrass.</title>
        <authorList>
            <consortium name="DOE Joint Genome Institute"/>
            <person name="David A.S."/>
            <person name="May G."/>
            <person name="Haridas S."/>
            <person name="Lim J."/>
            <person name="Wang M."/>
            <person name="Labutti K."/>
            <person name="Lipzen A."/>
            <person name="Barry K."/>
            <person name="Grigoriev I.V."/>
        </authorList>
    </citation>
    <scope>NUCLEOTIDE SEQUENCE [LARGE SCALE GENOMIC DNA]</scope>
    <source>
        <strain evidence="23">J235TASD1</strain>
    </source>
</reference>
<evidence type="ECO:0000256" key="12">
    <source>
        <dbReference type="ARBA" id="ARBA00022989"/>
    </source>
</evidence>
<evidence type="ECO:0000256" key="11">
    <source>
        <dbReference type="ARBA" id="ARBA00022833"/>
    </source>
</evidence>
<keyword evidence="7" id="KW-0479">Metal-binding</keyword>
<keyword evidence="11" id="KW-0862">Zinc</keyword>
<dbReference type="GO" id="GO:0016567">
    <property type="term" value="P:protein ubiquitination"/>
    <property type="evidence" value="ECO:0007669"/>
    <property type="project" value="UniProtKB-UniPathway"/>
</dbReference>
<accession>A0A136J6Y8</accession>
<dbReference type="Gene3D" id="3.30.40.10">
    <property type="entry name" value="Zinc/RING finger domain, C3HC4 (zinc finger)"/>
    <property type="match status" value="1"/>
</dbReference>
<keyword evidence="12 20" id="KW-1133">Transmembrane helix</keyword>
<feature type="transmembrane region" description="Helical" evidence="20">
    <location>
        <begin position="52"/>
        <end position="73"/>
    </location>
</feature>
<protein>
    <recommendedName>
        <fullName evidence="16">DSC E3 ubiquitin ligase complex subunit A</fullName>
        <ecNumber evidence="4">2.3.2.27</ecNumber>
    </recommendedName>
    <alternativeName>
        <fullName evidence="17">Defective for SREBP cleavage protein A</fullName>
    </alternativeName>
    <alternativeName>
        <fullName evidence="18">RING-type E3 ubiquitin transferase dscA</fullName>
    </alternativeName>
</protein>
<dbReference type="PROSITE" id="PS50089">
    <property type="entry name" value="ZF_RING_2"/>
    <property type="match status" value="1"/>
</dbReference>
<dbReference type="Pfam" id="PF11145">
    <property type="entry name" value="DUF2921"/>
    <property type="match status" value="1"/>
</dbReference>
<evidence type="ECO:0000256" key="4">
    <source>
        <dbReference type="ARBA" id="ARBA00012483"/>
    </source>
</evidence>
<dbReference type="SMART" id="SM00184">
    <property type="entry name" value="RING"/>
    <property type="match status" value="1"/>
</dbReference>
<evidence type="ECO:0000256" key="20">
    <source>
        <dbReference type="SAM" id="Phobius"/>
    </source>
</evidence>
<evidence type="ECO:0000256" key="19">
    <source>
        <dbReference type="PROSITE-ProRule" id="PRU00175"/>
    </source>
</evidence>
<evidence type="ECO:0000313" key="23">
    <source>
        <dbReference type="Proteomes" id="UP000070501"/>
    </source>
</evidence>
<dbReference type="PANTHER" id="PTHR22763">
    <property type="entry name" value="RING ZINC FINGER PROTEIN"/>
    <property type="match status" value="1"/>
</dbReference>
<dbReference type="Proteomes" id="UP000070501">
    <property type="component" value="Unassembled WGS sequence"/>
</dbReference>
<dbReference type="FunFam" id="3.30.40.10:FF:000626">
    <property type="entry name" value="Transmembrane ubiquitin ligase 1"/>
    <property type="match status" value="1"/>
</dbReference>
<organism evidence="22 23">
    <name type="scientific">Microdochium bolleyi</name>
    <dbReference type="NCBI Taxonomy" id="196109"/>
    <lineage>
        <taxon>Eukaryota</taxon>
        <taxon>Fungi</taxon>
        <taxon>Dikarya</taxon>
        <taxon>Ascomycota</taxon>
        <taxon>Pezizomycotina</taxon>
        <taxon>Sordariomycetes</taxon>
        <taxon>Xylariomycetidae</taxon>
        <taxon>Xylariales</taxon>
        <taxon>Microdochiaceae</taxon>
        <taxon>Microdochium</taxon>
    </lineage>
</organism>
<sequence length="241" mass="27312">MCSTLILFLTLATTGWRPSFRAAYFNLLALAYLSLWWPQIHRNAYRNCRRALAWPFVVGQSVLRMAPIGYFYLVKDNFAFAEPDWSSFAFLAGWVWLQIVILVAQSILGPRFGVPQGWMPEAWEYHPILREDNIEAAGLPIGLVATPTSPVAVDRTSKRSGGEEKRHNIYSTQCVVCRENLEVPVIRAGDDDPTAGGVAGVLARRSYMVTPCRHIFHSDCLEAWLRFRLQCPICREELPPL</sequence>